<proteinExistence type="predicted"/>
<dbReference type="OrthoDB" id="9805504at2"/>
<organism evidence="3 4">
    <name type="scientific">Paracoccus lutimaris</name>
    <dbReference type="NCBI Taxonomy" id="1490030"/>
    <lineage>
        <taxon>Bacteria</taxon>
        <taxon>Pseudomonadati</taxon>
        <taxon>Pseudomonadota</taxon>
        <taxon>Alphaproteobacteria</taxon>
        <taxon>Rhodobacterales</taxon>
        <taxon>Paracoccaceae</taxon>
        <taxon>Paracoccus</taxon>
    </lineage>
</organism>
<feature type="signal peptide" evidence="1">
    <location>
        <begin position="1"/>
        <end position="27"/>
    </location>
</feature>
<dbReference type="Pfam" id="PF05901">
    <property type="entry name" value="Excalibur"/>
    <property type="match status" value="1"/>
</dbReference>
<dbReference type="PANTHER" id="PTHR12302:SF26">
    <property type="entry name" value="BLR1266 PROTEIN"/>
    <property type="match status" value="1"/>
</dbReference>
<evidence type="ECO:0000256" key="1">
    <source>
        <dbReference type="SAM" id="SignalP"/>
    </source>
</evidence>
<dbReference type="AlphaFoldDB" id="A0A368YC19"/>
<dbReference type="RefSeq" id="WP_114350990.1">
    <property type="nucleotide sequence ID" value="NZ_QPJL01000057.1"/>
</dbReference>
<sequence>MSHPKRLVNPALAAITLVLAGALPACSGETVDPDLQGVASVIDGDTIEIHGTRIRLNGIDAPESGQRCQNARGTAWRCGQQAALALSDRIGRRQVNCQQTDTDRYGRVVADCFAGGENLNRWMVREGWAVAYRQYSTAYIAAEDDARTGQRGIWQGRFDMPWDWRAERRSGQNVAPTMQRLYEFAGQNWSCGPRRTCSQIGSCDEARWYLQNCPWGGKLDRDNDGIPCESIC</sequence>
<dbReference type="Gene3D" id="2.40.50.90">
    <property type="match status" value="1"/>
</dbReference>
<feature type="chain" id="PRO_5016678152" evidence="1">
    <location>
        <begin position="28"/>
        <end position="232"/>
    </location>
</feature>
<name>A0A368YC19_9RHOB</name>
<dbReference type="GO" id="GO:0004519">
    <property type="term" value="F:endonuclease activity"/>
    <property type="evidence" value="ECO:0007669"/>
    <property type="project" value="UniProtKB-KW"/>
</dbReference>
<dbReference type="PANTHER" id="PTHR12302">
    <property type="entry name" value="EBNA2 BINDING PROTEIN P100"/>
    <property type="match status" value="1"/>
</dbReference>
<dbReference type="SMART" id="SM00894">
    <property type="entry name" value="Excalibur"/>
    <property type="match status" value="1"/>
</dbReference>
<dbReference type="InterPro" id="IPR016071">
    <property type="entry name" value="Staphylococal_nuclease_OB-fold"/>
</dbReference>
<dbReference type="EMBL" id="QPJL01000057">
    <property type="protein sequence ID" value="RCW77800.1"/>
    <property type="molecule type" value="Genomic_DNA"/>
</dbReference>
<feature type="domain" description="TNase-like" evidence="2">
    <location>
        <begin position="38"/>
        <end position="156"/>
    </location>
</feature>
<gene>
    <name evidence="3" type="ORF">DFP89_1574</name>
</gene>
<keyword evidence="3" id="KW-0255">Endonuclease</keyword>
<evidence type="ECO:0000313" key="3">
    <source>
        <dbReference type="EMBL" id="RCW77800.1"/>
    </source>
</evidence>
<keyword evidence="3" id="KW-0378">Hydrolase</keyword>
<keyword evidence="4" id="KW-1185">Reference proteome</keyword>
<accession>A0A368YC19</accession>
<comment type="caution">
    <text evidence="3">The sequence shown here is derived from an EMBL/GenBank/DDBJ whole genome shotgun (WGS) entry which is preliminary data.</text>
</comment>
<dbReference type="PROSITE" id="PS50830">
    <property type="entry name" value="TNASE_3"/>
    <property type="match status" value="1"/>
</dbReference>
<evidence type="ECO:0000259" key="2">
    <source>
        <dbReference type="PROSITE" id="PS50830"/>
    </source>
</evidence>
<protein>
    <submittedName>
        <fullName evidence="3">Endonuclease YncB(Thermonuclease family)</fullName>
    </submittedName>
</protein>
<dbReference type="Proteomes" id="UP000253345">
    <property type="component" value="Unassembled WGS sequence"/>
</dbReference>
<keyword evidence="1" id="KW-0732">Signal</keyword>
<dbReference type="InterPro" id="IPR008613">
    <property type="entry name" value="Excalibur_Ca-bd_domain"/>
</dbReference>
<evidence type="ECO:0000313" key="4">
    <source>
        <dbReference type="Proteomes" id="UP000253345"/>
    </source>
</evidence>
<reference evidence="3 4" key="1">
    <citation type="submission" date="2018-07" db="EMBL/GenBank/DDBJ databases">
        <title>Genomic Encyclopedia of Type Strains, Phase III (KMG-III): the genomes of soil and plant-associated and newly described type strains.</title>
        <authorList>
            <person name="Whitman W."/>
        </authorList>
    </citation>
    <scope>NUCLEOTIDE SEQUENCE [LARGE SCALE GENOMIC DNA]</scope>
    <source>
        <strain evidence="3 4">CECT 8525</strain>
    </source>
</reference>
<dbReference type="InterPro" id="IPR035437">
    <property type="entry name" value="SNase_OB-fold_sf"/>
</dbReference>
<dbReference type="Pfam" id="PF00565">
    <property type="entry name" value="SNase"/>
    <property type="match status" value="1"/>
</dbReference>
<keyword evidence="3" id="KW-0540">Nuclease</keyword>
<dbReference type="SUPFAM" id="SSF50199">
    <property type="entry name" value="Staphylococcal nuclease"/>
    <property type="match status" value="1"/>
</dbReference>
<dbReference type="SMART" id="SM00318">
    <property type="entry name" value="SNc"/>
    <property type="match status" value="1"/>
</dbReference>